<dbReference type="OrthoDB" id="9924017at2"/>
<organism evidence="1 2">
    <name type="scientific">Umboniibacter marinipuniceus</name>
    <dbReference type="NCBI Taxonomy" id="569599"/>
    <lineage>
        <taxon>Bacteria</taxon>
        <taxon>Pseudomonadati</taxon>
        <taxon>Pseudomonadota</taxon>
        <taxon>Gammaproteobacteria</taxon>
        <taxon>Cellvibrionales</taxon>
        <taxon>Cellvibrionaceae</taxon>
        <taxon>Umboniibacter</taxon>
    </lineage>
</organism>
<keyword evidence="2" id="KW-1185">Reference proteome</keyword>
<protein>
    <submittedName>
        <fullName evidence="1">Uncharacterized protein</fullName>
    </submittedName>
</protein>
<sequence>MLKKIGLVAIALVLSTHAVSSGERALELSPQRISELPELEANQVSEAYHYIGRYQEWQLFGETLTTSDGDMPFSSTYGYRVAADSVEVINGRALALSKLPRWIDVETCPAIISVIAEQEKHRIVVAKTEAAC</sequence>
<dbReference type="AlphaFoldDB" id="A0A3M0ACT7"/>
<evidence type="ECO:0000313" key="2">
    <source>
        <dbReference type="Proteomes" id="UP000267187"/>
    </source>
</evidence>
<name>A0A3M0ACT7_9GAMM</name>
<gene>
    <name evidence="1" type="ORF">DFR27_0305</name>
</gene>
<accession>A0A3M0ACT7</accession>
<dbReference type="Proteomes" id="UP000267187">
    <property type="component" value="Unassembled WGS sequence"/>
</dbReference>
<comment type="caution">
    <text evidence="1">The sequence shown here is derived from an EMBL/GenBank/DDBJ whole genome shotgun (WGS) entry which is preliminary data.</text>
</comment>
<dbReference type="EMBL" id="REFJ01000001">
    <property type="protein sequence ID" value="RMA82356.1"/>
    <property type="molecule type" value="Genomic_DNA"/>
</dbReference>
<evidence type="ECO:0000313" key="1">
    <source>
        <dbReference type="EMBL" id="RMA82356.1"/>
    </source>
</evidence>
<reference evidence="1 2" key="1">
    <citation type="submission" date="2018-10" db="EMBL/GenBank/DDBJ databases">
        <title>Genomic Encyclopedia of Type Strains, Phase IV (KMG-IV): sequencing the most valuable type-strain genomes for metagenomic binning, comparative biology and taxonomic classification.</title>
        <authorList>
            <person name="Goeker M."/>
        </authorList>
    </citation>
    <scope>NUCLEOTIDE SEQUENCE [LARGE SCALE GENOMIC DNA]</scope>
    <source>
        <strain evidence="1 2">DSM 25080</strain>
    </source>
</reference>
<dbReference type="RefSeq" id="WP_121875694.1">
    <property type="nucleotide sequence ID" value="NZ_REFJ01000001.1"/>
</dbReference>
<proteinExistence type="predicted"/>